<proteinExistence type="predicted"/>
<dbReference type="SUPFAM" id="SSF56796">
    <property type="entry name" value="Dehydroquinate synthase-like"/>
    <property type="match status" value="1"/>
</dbReference>
<dbReference type="InterPro" id="IPR018211">
    <property type="entry name" value="ADH_Fe_CS"/>
</dbReference>
<dbReference type="CDD" id="cd08551">
    <property type="entry name" value="Fe-ADH"/>
    <property type="match status" value="1"/>
</dbReference>
<accession>A0A6C2UI05</accession>
<keyword evidence="2" id="KW-0560">Oxidoreductase</keyword>
<comment type="cofactor">
    <cofactor evidence="1">
        <name>Fe cation</name>
        <dbReference type="ChEBI" id="CHEBI:24875"/>
    </cofactor>
</comment>
<keyword evidence="5" id="KW-1185">Reference proteome</keyword>
<reference evidence="4 5" key="1">
    <citation type="submission" date="2019-04" db="EMBL/GenBank/DDBJ databases">
        <authorList>
            <person name="Van Vliet M D."/>
        </authorList>
    </citation>
    <scope>NUCLEOTIDE SEQUENCE [LARGE SCALE GENOMIC DNA]</scope>
    <source>
        <strain evidence="4 5">F21</strain>
    </source>
</reference>
<dbReference type="InterPro" id="IPR039697">
    <property type="entry name" value="Alcohol_dehydrogenase_Fe"/>
</dbReference>
<evidence type="ECO:0000256" key="2">
    <source>
        <dbReference type="ARBA" id="ARBA00023002"/>
    </source>
</evidence>
<evidence type="ECO:0000259" key="3">
    <source>
        <dbReference type="Pfam" id="PF25137"/>
    </source>
</evidence>
<dbReference type="GO" id="GO:0046872">
    <property type="term" value="F:metal ion binding"/>
    <property type="evidence" value="ECO:0007669"/>
    <property type="project" value="InterPro"/>
</dbReference>
<evidence type="ECO:0000313" key="5">
    <source>
        <dbReference type="Proteomes" id="UP000346198"/>
    </source>
</evidence>
<dbReference type="GO" id="GO:0004022">
    <property type="term" value="F:alcohol dehydrogenase (NAD+) activity"/>
    <property type="evidence" value="ECO:0007669"/>
    <property type="project" value="TreeGrafter"/>
</dbReference>
<evidence type="ECO:0000313" key="4">
    <source>
        <dbReference type="EMBL" id="VGO19589.1"/>
    </source>
</evidence>
<protein>
    <submittedName>
        <fullName evidence="4">1,3-propanediol dehydrogenase</fullName>
    </submittedName>
</protein>
<gene>
    <name evidence="4" type="primary">dhaT_1</name>
    <name evidence="4" type="ORF">SCARR_01648</name>
</gene>
<organism evidence="4 5">
    <name type="scientific">Pontiella sulfatireligans</name>
    <dbReference type="NCBI Taxonomy" id="2750658"/>
    <lineage>
        <taxon>Bacteria</taxon>
        <taxon>Pseudomonadati</taxon>
        <taxon>Kiritimatiellota</taxon>
        <taxon>Kiritimatiellia</taxon>
        <taxon>Kiritimatiellales</taxon>
        <taxon>Pontiellaceae</taxon>
        <taxon>Pontiella</taxon>
    </lineage>
</organism>
<dbReference type="FunFam" id="1.20.1090.10:FF:000001">
    <property type="entry name" value="Aldehyde-alcohol dehydrogenase"/>
    <property type="match status" value="1"/>
</dbReference>
<feature type="domain" description="Fe-containing alcohol dehydrogenase-like C-terminal" evidence="3">
    <location>
        <begin position="42"/>
        <end position="226"/>
    </location>
</feature>
<dbReference type="AlphaFoldDB" id="A0A6C2UI05"/>
<evidence type="ECO:0000256" key="1">
    <source>
        <dbReference type="ARBA" id="ARBA00001962"/>
    </source>
</evidence>
<name>A0A6C2UI05_9BACT</name>
<dbReference type="Pfam" id="PF25137">
    <property type="entry name" value="ADH_Fe_C"/>
    <property type="match status" value="1"/>
</dbReference>
<dbReference type="Proteomes" id="UP000346198">
    <property type="component" value="Unassembled WGS sequence"/>
</dbReference>
<dbReference type="PANTHER" id="PTHR11496:SF102">
    <property type="entry name" value="ALCOHOL DEHYDROGENASE 4"/>
    <property type="match status" value="1"/>
</dbReference>
<dbReference type="RefSeq" id="WP_136060973.1">
    <property type="nucleotide sequence ID" value="NZ_CAAHFH010000001.1"/>
</dbReference>
<dbReference type="Gene3D" id="1.20.1090.10">
    <property type="entry name" value="Dehydroquinate synthase-like - alpha domain"/>
    <property type="match status" value="1"/>
</dbReference>
<dbReference type="PROSITE" id="PS00913">
    <property type="entry name" value="ADH_IRON_1"/>
    <property type="match status" value="1"/>
</dbReference>
<sequence>MRSVSVFNTCSIRLIDVGSSLMAASCSLVDPELTIGLPPAVTAATGMDALCHAMEALVTKGASPFTDALALKAIQLLSENLVTAYKDGRNLEARSKVMLASMTAGMAFPNAGLGAVHGLTAPLGGHFGVPHGVASAILLPEVMDFNLADEGAAAKYALAAQVMGCESAVEKVRAMNAEMDVPSLGSFGITEESLEMLASDALGENSNCNSNPRAVSHADAVALLRAGL</sequence>
<dbReference type="EMBL" id="CAAHFH010000001">
    <property type="protein sequence ID" value="VGO19589.1"/>
    <property type="molecule type" value="Genomic_DNA"/>
</dbReference>
<dbReference type="InterPro" id="IPR056798">
    <property type="entry name" value="ADH_Fe_C"/>
</dbReference>
<dbReference type="PANTHER" id="PTHR11496">
    <property type="entry name" value="ALCOHOL DEHYDROGENASE"/>
    <property type="match status" value="1"/>
</dbReference>